<dbReference type="PANTHER" id="PTHR45949:SF2">
    <property type="entry name" value="SORTING NEXIN-4"/>
    <property type="match status" value="1"/>
</dbReference>
<dbReference type="SUPFAM" id="SSF64268">
    <property type="entry name" value="PX domain"/>
    <property type="match status" value="1"/>
</dbReference>
<evidence type="ECO:0000256" key="1">
    <source>
        <dbReference type="ARBA" id="ARBA00004170"/>
    </source>
</evidence>
<evidence type="ECO:0000256" key="4">
    <source>
        <dbReference type="ARBA" id="ARBA00022448"/>
    </source>
</evidence>
<keyword evidence="9" id="KW-0812">Transmembrane</keyword>
<keyword evidence="9" id="KW-1133">Transmembrane helix</keyword>
<dbReference type="EMBL" id="JAKROA010000005">
    <property type="protein sequence ID" value="KAL5106707.1"/>
    <property type="molecule type" value="Genomic_DNA"/>
</dbReference>
<evidence type="ECO:0000256" key="5">
    <source>
        <dbReference type="ARBA" id="ARBA00022490"/>
    </source>
</evidence>
<evidence type="ECO:0000313" key="11">
    <source>
        <dbReference type="EMBL" id="KAL5106707.1"/>
    </source>
</evidence>
<comment type="subcellular location">
    <subcellularLocation>
        <location evidence="2">Cytoplasm</location>
    </subcellularLocation>
    <subcellularLocation>
        <location evidence="1">Membrane</location>
        <topology evidence="1">Peripheral membrane protein</topology>
    </subcellularLocation>
</comment>
<dbReference type="PROSITE" id="PS50195">
    <property type="entry name" value="PX"/>
    <property type="match status" value="1"/>
</dbReference>
<evidence type="ECO:0000256" key="2">
    <source>
        <dbReference type="ARBA" id="ARBA00004496"/>
    </source>
</evidence>
<keyword evidence="5" id="KW-0963">Cytoplasm</keyword>
<keyword evidence="7 9" id="KW-0472">Membrane</keyword>
<evidence type="ECO:0000256" key="6">
    <source>
        <dbReference type="ARBA" id="ARBA00023121"/>
    </source>
</evidence>
<dbReference type="Proteomes" id="UP001651158">
    <property type="component" value="Unassembled WGS sequence"/>
</dbReference>
<evidence type="ECO:0000256" key="7">
    <source>
        <dbReference type="ARBA" id="ARBA00023136"/>
    </source>
</evidence>
<dbReference type="Pfam" id="PF00787">
    <property type="entry name" value="PX"/>
    <property type="match status" value="1"/>
</dbReference>
<feature type="region of interest" description="Disordered" evidence="8">
    <location>
        <begin position="624"/>
        <end position="644"/>
    </location>
</feature>
<accession>A0ABR4QAN7</accession>
<protein>
    <submittedName>
        <fullName evidence="11">Sorting nexin-30</fullName>
    </submittedName>
</protein>
<evidence type="ECO:0000256" key="9">
    <source>
        <dbReference type="SAM" id="Phobius"/>
    </source>
</evidence>
<gene>
    <name evidence="11" type="ORF">TcWFU_003351</name>
</gene>
<dbReference type="PANTHER" id="PTHR45949">
    <property type="entry name" value="SORTING NEXIN-4"/>
    <property type="match status" value="1"/>
</dbReference>
<evidence type="ECO:0000313" key="12">
    <source>
        <dbReference type="Proteomes" id="UP001651158"/>
    </source>
</evidence>
<keyword evidence="6" id="KW-0446">Lipid-binding</keyword>
<keyword evidence="4" id="KW-0813">Transport</keyword>
<name>A0ABR4QAN7_9CEST</name>
<feature type="transmembrane region" description="Helical" evidence="9">
    <location>
        <begin position="6"/>
        <end position="25"/>
    </location>
</feature>
<feature type="region of interest" description="Disordered" evidence="8">
    <location>
        <begin position="385"/>
        <end position="412"/>
    </location>
</feature>
<comment type="similarity">
    <text evidence="3">Belongs to the sorting nexin family.</text>
</comment>
<comment type="caution">
    <text evidence="11">The sequence shown here is derived from an EMBL/GenBank/DDBJ whole genome shotgun (WGS) entry which is preliminary data.</text>
</comment>
<feature type="region of interest" description="Disordered" evidence="8">
    <location>
        <begin position="548"/>
        <end position="572"/>
    </location>
</feature>
<evidence type="ECO:0000259" key="10">
    <source>
        <dbReference type="PROSITE" id="PS50195"/>
    </source>
</evidence>
<evidence type="ECO:0000256" key="8">
    <source>
        <dbReference type="SAM" id="MobiDB-lite"/>
    </source>
</evidence>
<keyword evidence="12" id="KW-1185">Reference proteome</keyword>
<dbReference type="SMART" id="SM00312">
    <property type="entry name" value="PX"/>
    <property type="match status" value="1"/>
</dbReference>
<dbReference type="InterPro" id="IPR001683">
    <property type="entry name" value="PX_dom"/>
</dbReference>
<dbReference type="InterPro" id="IPR036871">
    <property type="entry name" value="PX_dom_sf"/>
</dbReference>
<dbReference type="Gene3D" id="3.30.1520.10">
    <property type="entry name" value="Phox-like domain"/>
    <property type="match status" value="1"/>
</dbReference>
<evidence type="ECO:0000256" key="3">
    <source>
        <dbReference type="ARBA" id="ARBA00010883"/>
    </source>
</evidence>
<reference evidence="11 12" key="1">
    <citation type="journal article" date="2022" name="Front. Cell. Infect. Microbiol.">
        <title>The Genomes of Two Strains of Taenia crassiceps the Animal Model for the Study of Human Cysticercosis.</title>
        <authorList>
            <person name="Bobes R.J."/>
            <person name="Estrada K."/>
            <person name="Rios-Valencia D.G."/>
            <person name="Calderon-Gallegos A."/>
            <person name="de la Torre P."/>
            <person name="Carrero J.C."/>
            <person name="Sanchez-Flores A."/>
            <person name="Laclette J.P."/>
        </authorList>
    </citation>
    <scope>NUCLEOTIDE SEQUENCE [LARGE SCALE GENOMIC DNA]</scope>
    <source>
        <strain evidence="11">WFUcys</strain>
    </source>
</reference>
<sequence length="655" mass="71561">MTFAGVWWSFLVSLFPLGGVLLSFVDTMLEESEMSGRLVFNIEEVSTGSGVNAAPPSLPATNEICARITGVRKLVTNYETYIVYEIETVANRKGYPSEACIVDRRYREFDWLYNRLRQKAYWYLLSPPQPLPGKKVLTQFNRYASGFVDRRCSSLQTFLRRSTAHPVLSGNNDFVAFLTLSRAAFQEYVQENPTESSLLFSLIGLSPQGQTRGSSSVGYFEEGGRGAKAISISPRESLGPVPDASNTIPVVRASGGEAVTFCELQHASEAFLRYQKEVDEYAVLCQRLSNLVNRMTNQLSTLSYDHAELAKTLEETVVAGAVGATGAEVATGLAAVQAVRRTAQAMQSLASRLALGPANAWHDSAAFGAAVKRDTYFDLEHEIEERQRSETNGGVGQVVTTEDRSGFHSPGSPVLRRCRGSVPVKEEQATWRELCSKKSAAKSIRCSSRIFTFIAILRLAQLQSAAAEVARELAFSNSQVEAEWRRWRATRAAETTESLTALTGAYVAYWDTVSEAWRNAATFLKAPPPSTQPSVGASLRGSPQHVKLESNGDLWNVPPCTANPNEEEAEKKQQEWSVVDLLHSPSRSPSTPFQPGGVDAEKAVGDVLSCFRSDALTYAVEGGKEGNATASPSGSHPLDISGAKDTKECWTVEEF</sequence>
<organism evidence="11 12">
    <name type="scientific">Taenia crassiceps</name>
    <dbReference type="NCBI Taxonomy" id="6207"/>
    <lineage>
        <taxon>Eukaryota</taxon>
        <taxon>Metazoa</taxon>
        <taxon>Spiralia</taxon>
        <taxon>Lophotrochozoa</taxon>
        <taxon>Platyhelminthes</taxon>
        <taxon>Cestoda</taxon>
        <taxon>Eucestoda</taxon>
        <taxon>Cyclophyllidea</taxon>
        <taxon>Taeniidae</taxon>
        <taxon>Taenia</taxon>
    </lineage>
</organism>
<proteinExistence type="inferred from homology"/>
<feature type="domain" description="PX" evidence="10">
    <location>
        <begin position="62"/>
        <end position="185"/>
    </location>
</feature>